<feature type="region of interest" description="Disordered" evidence="2">
    <location>
        <begin position="42"/>
        <end position="62"/>
    </location>
</feature>
<dbReference type="PaxDb" id="55529-EKX42718"/>
<reference evidence="5" key="3">
    <citation type="submission" date="2015-06" db="UniProtKB">
        <authorList>
            <consortium name="EnsemblProtists"/>
        </authorList>
    </citation>
    <scope>IDENTIFICATION</scope>
</reference>
<dbReference type="RefSeq" id="XP_005829698.1">
    <property type="nucleotide sequence ID" value="XM_005829641.1"/>
</dbReference>
<dbReference type="SMART" id="SM00671">
    <property type="entry name" value="SEL1"/>
    <property type="match status" value="11"/>
</dbReference>
<evidence type="ECO:0000256" key="2">
    <source>
        <dbReference type="SAM" id="MobiDB-lite"/>
    </source>
</evidence>
<feature type="signal peptide" evidence="3">
    <location>
        <begin position="1"/>
        <end position="21"/>
    </location>
</feature>
<dbReference type="InterPro" id="IPR050767">
    <property type="entry name" value="Sel1_AlgK"/>
</dbReference>
<keyword evidence="3" id="KW-0732">Signal</keyword>
<dbReference type="Proteomes" id="UP000011087">
    <property type="component" value="Unassembled WGS sequence"/>
</dbReference>
<evidence type="ECO:0000256" key="3">
    <source>
        <dbReference type="SAM" id="SignalP"/>
    </source>
</evidence>
<evidence type="ECO:0000313" key="5">
    <source>
        <dbReference type="EnsemblProtists" id="EKX42718"/>
    </source>
</evidence>
<gene>
    <name evidence="4" type="ORF">GUITHDRAFT_141114</name>
</gene>
<feature type="chain" id="PRO_5008770804" evidence="3">
    <location>
        <begin position="22"/>
        <end position="827"/>
    </location>
</feature>
<dbReference type="EnsemblProtists" id="EKX42718">
    <property type="protein sequence ID" value="EKX42718"/>
    <property type="gene ID" value="GUITHDRAFT_141114"/>
</dbReference>
<dbReference type="EMBL" id="JH993015">
    <property type="protein sequence ID" value="EKX42718.1"/>
    <property type="molecule type" value="Genomic_DNA"/>
</dbReference>
<keyword evidence="6" id="KW-1185">Reference proteome</keyword>
<reference evidence="4 6" key="1">
    <citation type="journal article" date="2012" name="Nature">
        <title>Algal genomes reveal evolutionary mosaicism and the fate of nucleomorphs.</title>
        <authorList>
            <consortium name="DOE Joint Genome Institute"/>
            <person name="Curtis B.A."/>
            <person name="Tanifuji G."/>
            <person name="Burki F."/>
            <person name="Gruber A."/>
            <person name="Irimia M."/>
            <person name="Maruyama S."/>
            <person name="Arias M.C."/>
            <person name="Ball S.G."/>
            <person name="Gile G.H."/>
            <person name="Hirakawa Y."/>
            <person name="Hopkins J.F."/>
            <person name="Kuo A."/>
            <person name="Rensing S.A."/>
            <person name="Schmutz J."/>
            <person name="Symeonidi A."/>
            <person name="Elias M."/>
            <person name="Eveleigh R.J."/>
            <person name="Herman E.K."/>
            <person name="Klute M.J."/>
            <person name="Nakayama T."/>
            <person name="Obornik M."/>
            <person name="Reyes-Prieto A."/>
            <person name="Armbrust E.V."/>
            <person name="Aves S.J."/>
            <person name="Beiko R.G."/>
            <person name="Coutinho P."/>
            <person name="Dacks J.B."/>
            <person name="Durnford D.G."/>
            <person name="Fast N.M."/>
            <person name="Green B.R."/>
            <person name="Grisdale C.J."/>
            <person name="Hempel F."/>
            <person name="Henrissat B."/>
            <person name="Hoppner M.P."/>
            <person name="Ishida K."/>
            <person name="Kim E."/>
            <person name="Koreny L."/>
            <person name="Kroth P.G."/>
            <person name="Liu Y."/>
            <person name="Malik S.B."/>
            <person name="Maier U.G."/>
            <person name="McRose D."/>
            <person name="Mock T."/>
            <person name="Neilson J.A."/>
            <person name="Onodera N.T."/>
            <person name="Poole A.M."/>
            <person name="Pritham E.J."/>
            <person name="Richards T.A."/>
            <person name="Rocap G."/>
            <person name="Roy S.W."/>
            <person name="Sarai C."/>
            <person name="Schaack S."/>
            <person name="Shirato S."/>
            <person name="Slamovits C.H."/>
            <person name="Spencer D.F."/>
            <person name="Suzuki S."/>
            <person name="Worden A.Z."/>
            <person name="Zauner S."/>
            <person name="Barry K."/>
            <person name="Bell C."/>
            <person name="Bharti A.K."/>
            <person name="Crow J.A."/>
            <person name="Grimwood J."/>
            <person name="Kramer R."/>
            <person name="Lindquist E."/>
            <person name="Lucas S."/>
            <person name="Salamov A."/>
            <person name="McFadden G.I."/>
            <person name="Lane C.E."/>
            <person name="Keeling P.J."/>
            <person name="Gray M.W."/>
            <person name="Grigoriev I.V."/>
            <person name="Archibald J.M."/>
        </authorList>
    </citation>
    <scope>NUCLEOTIDE SEQUENCE</scope>
    <source>
        <strain evidence="4 6">CCMP2712</strain>
    </source>
</reference>
<dbReference type="STRING" id="905079.L1J2G2"/>
<comment type="similarity">
    <text evidence="1">Belongs to the sel-1 family.</text>
</comment>
<evidence type="ECO:0000313" key="6">
    <source>
        <dbReference type="Proteomes" id="UP000011087"/>
    </source>
</evidence>
<evidence type="ECO:0000256" key="1">
    <source>
        <dbReference type="ARBA" id="ARBA00038101"/>
    </source>
</evidence>
<feature type="compositionally biased region" description="Basic and acidic residues" evidence="2">
    <location>
        <begin position="42"/>
        <end position="56"/>
    </location>
</feature>
<dbReference type="eggNOG" id="KOG1550">
    <property type="taxonomic scope" value="Eukaryota"/>
</dbReference>
<protein>
    <submittedName>
        <fullName evidence="4 5">Uncharacterized protein</fullName>
    </submittedName>
</protein>
<dbReference type="InterPro" id="IPR011990">
    <property type="entry name" value="TPR-like_helical_dom_sf"/>
</dbReference>
<dbReference type="Gene3D" id="1.25.40.10">
    <property type="entry name" value="Tetratricopeptide repeat domain"/>
    <property type="match status" value="4"/>
</dbReference>
<dbReference type="SUPFAM" id="SSF81901">
    <property type="entry name" value="HCP-like"/>
    <property type="match status" value="4"/>
</dbReference>
<reference evidence="6" key="2">
    <citation type="submission" date="2012-11" db="EMBL/GenBank/DDBJ databases">
        <authorList>
            <person name="Kuo A."/>
            <person name="Curtis B.A."/>
            <person name="Tanifuji G."/>
            <person name="Burki F."/>
            <person name="Gruber A."/>
            <person name="Irimia M."/>
            <person name="Maruyama S."/>
            <person name="Arias M.C."/>
            <person name="Ball S.G."/>
            <person name="Gile G.H."/>
            <person name="Hirakawa Y."/>
            <person name="Hopkins J.F."/>
            <person name="Rensing S.A."/>
            <person name="Schmutz J."/>
            <person name="Symeonidi A."/>
            <person name="Elias M."/>
            <person name="Eveleigh R.J."/>
            <person name="Herman E.K."/>
            <person name="Klute M.J."/>
            <person name="Nakayama T."/>
            <person name="Obornik M."/>
            <person name="Reyes-Prieto A."/>
            <person name="Armbrust E.V."/>
            <person name="Aves S.J."/>
            <person name="Beiko R.G."/>
            <person name="Coutinho P."/>
            <person name="Dacks J.B."/>
            <person name="Durnford D.G."/>
            <person name="Fast N.M."/>
            <person name="Green B.R."/>
            <person name="Grisdale C."/>
            <person name="Hempe F."/>
            <person name="Henrissat B."/>
            <person name="Hoppner M.P."/>
            <person name="Ishida K.-I."/>
            <person name="Kim E."/>
            <person name="Koreny L."/>
            <person name="Kroth P.G."/>
            <person name="Liu Y."/>
            <person name="Malik S.-B."/>
            <person name="Maier U.G."/>
            <person name="McRose D."/>
            <person name="Mock T."/>
            <person name="Neilson J.A."/>
            <person name="Onodera N.T."/>
            <person name="Poole A.M."/>
            <person name="Pritham E.J."/>
            <person name="Richards T.A."/>
            <person name="Rocap G."/>
            <person name="Roy S.W."/>
            <person name="Sarai C."/>
            <person name="Schaack S."/>
            <person name="Shirato S."/>
            <person name="Slamovits C.H."/>
            <person name="Spencer D.F."/>
            <person name="Suzuki S."/>
            <person name="Worden A.Z."/>
            <person name="Zauner S."/>
            <person name="Barry K."/>
            <person name="Bell C."/>
            <person name="Bharti A.K."/>
            <person name="Crow J.A."/>
            <person name="Grimwood J."/>
            <person name="Kramer R."/>
            <person name="Lindquist E."/>
            <person name="Lucas S."/>
            <person name="Salamov A."/>
            <person name="McFadden G.I."/>
            <person name="Lane C.E."/>
            <person name="Keeling P.J."/>
            <person name="Gray M.W."/>
            <person name="Grigoriev I.V."/>
            <person name="Archibald J.M."/>
        </authorList>
    </citation>
    <scope>NUCLEOTIDE SEQUENCE</scope>
    <source>
        <strain evidence="6">CCMP2712</strain>
    </source>
</reference>
<evidence type="ECO:0000313" key="4">
    <source>
        <dbReference type="EMBL" id="EKX42718.1"/>
    </source>
</evidence>
<dbReference type="PANTHER" id="PTHR11102">
    <property type="entry name" value="SEL-1-LIKE PROTEIN"/>
    <property type="match status" value="1"/>
</dbReference>
<dbReference type="PANTHER" id="PTHR11102:SF160">
    <property type="entry name" value="ERAD-ASSOCIATED E3 UBIQUITIN-PROTEIN LIGASE COMPONENT HRD3"/>
    <property type="match status" value="1"/>
</dbReference>
<sequence>MRSLTLPCLLVALILVLPVGARCCSYISRIRVAELRGGQEVSGEKRRQVESRPVKDRKSHASVKKPLKNLRLQALFHAARNGNATAQYELGMLQIQWLERTRPESRSIVCARAVKWVQRAAEGGCMAAEETLALWTLEGSHGVPKNQRKGFEHMLALAHRGSFLCMRRAGYCLDEGVGVDRNRTEGIRWYRRSAEEGDDPAAMYNLGVCYYYGHGVPKNACEWLRKAALWGRDEWVQVKEGAGELREKKLRVKEETEREGRKKAIGRIETAKDQLVHDSNNDEGKEKVNEYASQLKSLGYAKAQFMLGICYLNGEGVEVDHETGIELLSYAGEQNHTDSLHLLGTCFYEGLALDEPDYLQAFTCWSKAASLGCLKSKHRIAMCYSEGKGVKQNERKCAALLLENAGCGWNESLKVKAGGGGLCYIEAKGVKRDEEKGLDLYMQATGVSMAQVLDLAESDGGDVECVQAQYEIGRRFLKAEGWLKTPNEERAVSWLARAADEQHLEAMVLLAPLLMDGSKGGAALGLRNVSRGVSLIAHAAESGHAGAQLALGDYYHKGFHRFHKDLNLLKSSWQATTWWSRAASQGNEEAKVGLVADSAGADGTQTRLGKLYARKGNVVFARRLLGSQDMREKGEAVLLLQRAALTGEAEAMYEYGRLHLDGNLVRPQQMHVCLSLTMRKMHRSAETAYRWLRGAAKKGNTDAMFAVSRMLMEGEGVEKRERRGRQWLTMAAKRGHARAMFNLHLLLRGDGRGDPQELREANVWLERAASAGHPKAQLSLAVNWMQQENNSTGGTQSERMQDAIKLLQSAAASGYQPARALLMRARH</sequence>
<name>L1J2G2_GUITC</name>
<proteinExistence type="inferred from homology"/>
<dbReference type="AlphaFoldDB" id="L1J2G2"/>
<dbReference type="Pfam" id="PF08238">
    <property type="entry name" value="Sel1"/>
    <property type="match status" value="14"/>
</dbReference>
<dbReference type="HOGENOM" id="CLU_000288_36_14_1"/>
<dbReference type="OMA" id="QNNLGHC"/>
<accession>L1J2G2</accession>
<dbReference type="OrthoDB" id="272077at2759"/>
<dbReference type="KEGG" id="gtt:GUITHDRAFT_141114"/>
<organism evidence="4">
    <name type="scientific">Guillardia theta (strain CCMP2712)</name>
    <name type="common">Cryptophyte</name>
    <dbReference type="NCBI Taxonomy" id="905079"/>
    <lineage>
        <taxon>Eukaryota</taxon>
        <taxon>Cryptophyceae</taxon>
        <taxon>Pyrenomonadales</taxon>
        <taxon>Geminigeraceae</taxon>
        <taxon>Guillardia</taxon>
    </lineage>
</organism>
<dbReference type="GeneID" id="17299389"/>
<dbReference type="InterPro" id="IPR006597">
    <property type="entry name" value="Sel1-like"/>
</dbReference>